<proteinExistence type="predicted"/>
<evidence type="ECO:0000313" key="2">
    <source>
        <dbReference type="Proteomes" id="UP001145114"/>
    </source>
</evidence>
<evidence type="ECO:0000313" key="1">
    <source>
        <dbReference type="EMBL" id="KAJ1677872.1"/>
    </source>
</evidence>
<sequence>MPASAGPLGIACGGGGGSGSRSGISRRVTNSGASPTCHESANEDEYLVVSLPRPTEEKSPASDSATMPLLLPSGALLPEYSLRRQWWEKEGNNRTRRVVRYCKLGAMAIVGLAGALAAFILLSWLHCGHTDSKVNRASNAFVAGTERRVLSNGTLDFFPTVIMISIDGFRASYLSRNLTPNLVQFGRKGLRTDYLLPVFPSITFPNHYSIATGLYAESHGIVANSFYDTKLNATFYYKDSKLDEDPRWWGGEPIW</sequence>
<protein>
    <submittedName>
        <fullName evidence="1">Uncharacterized protein</fullName>
    </submittedName>
</protein>
<dbReference type="Proteomes" id="UP001145114">
    <property type="component" value="Unassembled WGS sequence"/>
</dbReference>
<name>A0ACC1HN53_9FUNG</name>
<reference evidence="1" key="1">
    <citation type="submission" date="2022-06" db="EMBL/GenBank/DDBJ databases">
        <title>Phylogenomic reconstructions and comparative analyses of Kickxellomycotina fungi.</title>
        <authorList>
            <person name="Reynolds N.K."/>
            <person name="Stajich J.E."/>
            <person name="Barry K."/>
            <person name="Grigoriev I.V."/>
            <person name="Crous P."/>
            <person name="Smith M.E."/>
        </authorList>
    </citation>
    <scope>NUCLEOTIDE SEQUENCE</scope>
    <source>
        <strain evidence="1">RSA 2271</strain>
    </source>
</reference>
<organism evidence="1 2">
    <name type="scientific">Spiromyces aspiralis</name>
    <dbReference type="NCBI Taxonomy" id="68401"/>
    <lineage>
        <taxon>Eukaryota</taxon>
        <taxon>Fungi</taxon>
        <taxon>Fungi incertae sedis</taxon>
        <taxon>Zoopagomycota</taxon>
        <taxon>Kickxellomycotina</taxon>
        <taxon>Kickxellomycetes</taxon>
        <taxon>Kickxellales</taxon>
        <taxon>Kickxellaceae</taxon>
        <taxon>Spiromyces</taxon>
    </lineage>
</organism>
<keyword evidence="2" id="KW-1185">Reference proteome</keyword>
<feature type="non-terminal residue" evidence="1">
    <location>
        <position position="255"/>
    </location>
</feature>
<accession>A0ACC1HN53</accession>
<comment type="caution">
    <text evidence="1">The sequence shown here is derived from an EMBL/GenBank/DDBJ whole genome shotgun (WGS) entry which is preliminary data.</text>
</comment>
<dbReference type="EMBL" id="JAMZIH010001821">
    <property type="protein sequence ID" value="KAJ1677872.1"/>
    <property type="molecule type" value="Genomic_DNA"/>
</dbReference>
<gene>
    <name evidence="1" type="ORF">EV182_005260</name>
</gene>